<dbReference type="SUPFAM" id="SSF52540">
    <property type="entry name" value="P-loop containing nucleoside triphosphate hydrolases"/>
    <property type="match status" value="1"/>
</dbReference>
<evidence type="ECO:0000259" key="14">
    <source>
        <dbReference type="PROSITE" id="PS51194"/>
    </source>
</evidence>
<keyword evidence="2" id="KW-0396">Initiation factor</keyword>
<dbReference type="GO" id="GO:0003724">
    <property type="term" value="F:RNA helicase activity"/>
    <property type="evidence" value="ECO:0007669"/>
    <property type="project" value="UniProtKB-EC"/>
</dbReference>
<dbReference type="GO" id="GO:0003723">
    <property type="term" value="F:RNA binding"/>
    <property type="evidence" value="ECO:0007669"/>
    <property type="project" value="UniProtKB-KW"/>
</dbReference>
<dbReference type="OrthoDB" id="196131at2759"/>
<dbReference type="Pfam" id="PF00270">
    <property type="entry name" value="DEAD"/>
    <property type="match status" value="1"/>
</dbReference>
<keyword evidence="3 11" id="KW-0547">Nucleotide-binding</keyword>
<evidence type="ECO:0000256" key="5">
    <source>
        <dbReference type="ARBA" id="ARBA00022806"/>
    </source>
</evidence>
<comment type="catalytic activity">
    <reaction evidence="9">
        <text>ATP + H2O = ADP + phosphate + H(+)</text>
        <dbReference type="Rhea" id="RHEA:13065"/>
        <dbReference type="ChEBI" id="CHEBI:15377"/>
        <dbReference type="ChEBI" id="CHEBI:15378"/>
        <dbReference type="ChEBI" id="CHEBI:30616"/>
        <dbReference type="ChEBI" id="CHEBI:43474"/>
        <dbReference type="ChEBI" id="CHEBI:456216"/>
        <dbReference type="EC" id="3.6.4.13"/>
    </reaction>
</comment>
<dbReference type="CDD" id="cd17967">
    <property type="entry name" value="DEADc_DDX3_DDX4"/>
    <property type="match status" value="1"/>
</dbReference>
<organism evidence="16 17">
    <name type="scientific">Linnemannia elongata AG-77</name>
    <dbReference type="NCBI Taxonomy" id="1314771"/>
    <lineage>
        <taxon>Eukaryota</taxon>
        <taxon>Fungi</taxon>
        <taxon>Fungi incertae sedis</taxon>
        <taxon>Mucoromycota</taxon>
        <taxon>Mortierellomycotina</taxon>
        <taxon>Mortierellomycetes</taxon>
        <taxon>Mortierellales</taxon>
        <taxon>Mortierellaceae</taxon>
        <taxon>Linnemannia</taxon>
    </lineage>
</organism>
<dbReference type="InterPro" id="IPR027417">
    <property type="entry name" value="P-loop_NTPase"/>
</dbReference>
<dbReference type="AlphaFoldDB" id="A0A197JQT2"/>
<dbReference type="STRING" id="1314771.A0A197JQT2"/>
<feature type="domain" description="Helicase C-terminal" evidence="14">
    <location>
        <begin position="412"/>
        <end position="575"/>
    </location>
</feature>
<dbReference type="SMART" id="SM00487">
    <property type="entry name" value="DEXDc"/>
    <property type="match status" value="1"/>
</dbReference>
<dbReference type="Proteomes" id="UP000078512">
    <property type="component" value="Unassembled WGS sequence"/>
</dbReference>
<evidence type="ECO:0000256" key="4">
    <source>
        <dbReference type="ARBA" id="ARBA00022801"/>
    </source>
</evidence>
<evidence type="ECO:0000256" key="8">
    <source>
        <dbReference type="ARBA" id="ARBA00024358"/>
    </source>
</evidence>
<dbReference type="GO" id="GO:0016787">
    <property type="term" value="F:hydrolase activity"/>
    <property type="evidence" value="ECO:0007669"/>
    <property type="project" value="UniProtKB-KW"/>
</dbReference>
<evidence type="ECO:0000256" key="1">
    <source>
        <dbReference type="ARBA" id="ARBA00012552"/>
    </source>
</evidence>
<dbReference type="InterPro" id="IPR014001">
    <property type="entry name" value="Helicase_ATP-bd"/>
</dbReference>
<evidence type="ECO:0000313" key="17">
    <source>
        <dbReference type="Proteomes" id="UP000078512"/>
    </source>
</evidence>
<evidence type="ECO:0000256" key="10">
    <source>
        <dbReference type="PROSITE-ProRule" id="PRU00552"/>
    </source>
</evidence>
<reference evidence="16 17" key="1">
    <citation type="submission" date="2016-05" db="EMBL/GenBank/DDBJ databases">
        <title>Genome sequencing reveals origins of a unique bacterial endosymbiosis in the earliest lineages of terrestrial Fungi.</title>
        <authorList>
            <consortium name="DOE Joint Genome Institute"/>
            <person name="Uehling J."/>
            <person name="Gryganskyi A."/>
            <person name="Hameed K."/>
            <person name="Tschaplinski T."/>
            <person name="Misztal P."/>
            <person name="Wu S."/>
            <person name="Desiro A."/>
            <person name="Vande Pol N."/>
            <person name="Du Z.-Y."/>
            <person name="Zienkiewicz A."/>
            <person name="Zienkiewicz K."/>
            <person name="Morin E."/>
            <person name="Tisserant E."/>
            <person name="Splivallo R."/>
            <person name="Hainaut M."/>
            <person name="Henrissat B."/>
            <person name="Ohm R."/>
            <person name="Kuo A."/>
            <person name="Yan J."/>
            <person name="Lipzen A."/>
            <person name="Nolan M."/>
            <person name="Labutti K."/>
            <person name="Barry K."/>
            <person name="Goldstein A."/>
            <person name="Labbe J."/>
            <person name="Schadt C."/>
            <person name="Tuskan G."/>
            <person name="Grigoriev I."/>
            <person name="Martin F."/>
            <person name="Vilgalys R."/>
            <person name="Bonito G."/>
        </authorList>
    </citation>
    <scope>NUCLEOTIDE SEQUENCE [LARGE SCALE GENOMIC DNA]</scope>
    <source>
        <strain evidence="16 17">AG-77</strain>
    </source>
</reference>
<feature type="domain" description="DEAD-box RNA helicase Q" evidence="15">
    <location>
        <begin position="181"/>
        <end position="209"/>
    </location>
</feature>
<feature type="compositionally biased region" description="Polar residues" evidence="12">
    <location>
        <begin position="1"/>
        <end position="14"/>
    </location>
</feature>
<evidence type="ECO:0000256" key="9">
    <source>
        <dbReference type="ARBA" id="ARBA00047984"/>
    </source>
</evidence>
<dbReference type="GO" id="GO:0005524">
    <property type="term" value="F:ATP binding"/>
    <property type="evidence" value="ECO:0007669"/>
    <property type="project" value="UniProtKB-KW"/>
</dbReference>
<dbReference type="FunFam" id="3.40.50.300:FF:000160">
    <property type="entry name" value="ATP-dependent RNA helicase DDX3X"/>
    <property type="match status" value="1"/>
</dbReference>
<feature type="compositionally biased region" description="Low complexity" evidence="12">
    <location>
        <begin position="22"/>
        <end position="33"/>
    </location>
</feature>
<evidence type="ECO:0000256" key="6">
    <source>
        <dbReference type="ARBA" id="ARBA00022840"/>
    </source>
</evidence>
<dbReference type="Pfam" id="PF00271">
    <property type="entry name" value="Helicase_C"/>
    <property type="match status" value="1"/>
</dbReference>
<comment type="similarity">
    <text evidence="8">Belongs to the DEAD box helicase family. DDX3/DED1 subfamily.</text>
</comment>
<dbReference type="PROSITE" id="PS51192">
    <property type="entry name" value="HELICASE_ATP_BIND_1"/>
    <property type="match status" value="1"/>
</dbReference>
<keyword evidence="2" id="KW-0648">Protein biosynthesis</keyword>
<dbReference type="CDD" id="cd18787">
    <property type="entry name" value="SF2_C_DEAD"/>
    <property type="match status" value="1"/>
</dbReference>
<evidence type="ECO:0000259" key="13">
    <source>
        <dbReference type="PROSITE" id="PS51192"/>
    </source>
</evidence>
<evidence type="ECO:0000256" key="12">
    <source>
        <dbReference type="SAM" id="MobiDB-lite"/>
    </source>
</evidence>
<keyword evidence="6 11" id="KW-0067">ATP-binding</keyword>
<keyword evidence="17" id="KW-1185">Reference proteome</keyword>
<dbReference type="PROSITE" id="PS51195">
    <property type="entry name" value="Q_MOTIF"/>
    <property type="match status" value="1"/>
</dbReference>
<dbReference type="InterPro" id="IPR044763">
    <property type="entry name" value="Ded1/Dbp1_DEADc"/>
</dbReference>
<dbReference type="SMART" id="SM00490">
    <property type="entry name" value="HELICc"/>
    <property type="match status" value="1"/>
</dbReference>
<keyword evidence="5 11" id="KW-0347">Helicase</keyword>
<name>A0A197JQT2_9FUNG</name>
<feature type="region of interest" description="Disordered" evidence="12">
    <location>
        <begin position="1"/>
        <end position="130"/>
    </location>
</feature>
<evidence type="ECO:0000256" key="7">
    <source>
        <dbReference type="ARBA" id="ARBA00022884"/>
    </source>
</evidence>
<keyword evidence="7" id="KW-0694">RNA-binding</keyword>
<feature type="domain" description="Helicase ATP-binding" evidence="13">
    <location>
        <begin position="212"/>
        <end position="401"/>
    </location>
</feature>
<feature type="compositionally biased region" description="Gly residues" evidence="12">
    <location>
        <begin position="579"/>
        <end position="588"/>
    </location>
</feature>
<feature type="region of interest" description="Disordered" evidence="12">
    <location>
        <begin position="578"/>
        <end position="615"/>
    </location>
</feature>
<evidence type="ECO:0000259" key="15">
    <source>
        <dbReference type="PROSITE" id="PS51195"/>
    </source>
</evidence>
<dbReference type="InterPro" id="IPR011545">
    <property type="entry name" value="DEAD/DEAH_box_helicase_dom"/>
</dbReference>
<dbReference type="InterPro" id="IPR000629">
    <property type="entry name" value="RNA-helicase_DEAD-box_CS"/>
</dbReference>
<dbReference type="Gene3D" id="3.40.50.300">
    <property type="entry name" value="P-loop containing nucleotide triphosphate hydrolases"/>
    <property type="match status" value="2"/>
</dbReference>
<sequence length="656" mass="71131">MSHNDNMNGLNQQFAGMGVNESRGGSRPSGGRPAYVPPHLRNQAPAASSPRNDSWDAPPRQSNPNNSRSTGGWGGASESGYNRGWNEPAHPQTSGGWNDRASSGGYGGRRSDTPSSGYPRLDRDVGTFKNGVQVPAARNPRLERELYGTEDKERQSTGINFEKYDDIPVEASGNDVPEPVLTFTSPPLDPLLLENIELSKYTQPTPVQKYSIPIVGNDRDLMACAQTGSGKTGGFLFPILSELFKRGPAPLPEQAGAGRTRKAYPSTLILAPTRELASQIWEESRKFSYRSWVRSCVVYGGADIGQQLRTIDRGCDMLTATPGRLVDLIERGRVSLANVQYLVLDEADRMLDMGFEPQIRRLVEKEDMPGVEERHTLMFSATFPRDIQHLARDFLRDYIFLSVGRVGSTSENITQRIEYVEDEDKRSVLLDILHAQPKGDLGLTLIFVETKRMADTLSDFLLSQNFPATSIHGDRTQRERERALDMFRSGRCPVMVATAVAARGLDIPNVTHVISYDLPTDIDDYVHRIGRTGRAGNTGIATAFLNRGNKGVVRDLLELLKEANQDIPGWLETLAREGSYGGGGGSGRGRGRGRGGHQTGGRDIRKSSNNNWGSSNSYGGGQGGYGGGGYGGNSGGYGGGYGGGGYGGGSGGNSWF</sequence>
<keyword evidence="4 11" id="KW-0378">Hydrolase</keyword>
<protein>
    <recommendedName>
        <fullName evidence="1">RNA helicase</fullName>
        <ecNumber evidence="1">3.6.4.13</ecNumber>
    </recommendedName>
</protein>
<evidence type="ECO:0000256" key="11">
    <source>
        <dbReference type="RuleBase" id="RU000492"/>
    </source>
</evidence>
<proteinExistence type="inferred from homology"/>
<dbReference type="EMBL" id="KV442064">
    <property type="protein sequence ID" value="OAQ26689.1"/>
    <property type="molecule type" value="Genomic_DNA"/>
</dbReference>
<feature type="short sequence motif" description="Q motif" evidence="10">
    <location>
        <begin position="181"/>
        <end position="209"/>
    </location>
</feature>
<dbReference type="EC" id="3.6.4.13" evidence="1"/>
<dbReference type="InterPro" id="IPR001650">
    <property type="entry name" value="Helicase_C-like"/>
</dbReference>
<accession>A0A197JQT2</accession>
<dbReference type="GO" id="GO:0003743">
    <property type="term" value="F:translation initiation factor activity"/>
    <property type="evidence" value="ECO:0007669"/>
    <property type="project" value="UniProtKB-KW"/>
</dbReference>
<evidence type="ECO:0000256" key="2">
    <source>
        <dbReference type="ARBA" id="ARBA00022540"/>
    </source>
</evidence>
<dbReference type="PROSITE" id="PS00039">
    <property type="entry name" value="DEAD_ATP_HELICASE"/>
    <property type="match status" value="1"/>
</dbReference>
<feature type="compositionally biased region" description="Polar residues" evidence="12">
    <location>
        <begin position="60"/>
        <end position="70"/>
    </location>
</feature>
<dbReference type="FunFam" id="3.40.50.300:FF:000008">
    <property type="entry name" value="ATP-dependent RNA helicase RhlB"/>
    <property type="match status" value="1"/>
</dbReference>
<gene>
    <name evidence="16" type="ORF">K457DRAFT_115124</name>
</gene>
<evidence type="ECO:0000256" key="3">
    <source>
        <dbReference type="ARBA" id="ARBA00022741"/>
    </source>
</evidence>
<dbReference type="PROSITE" id="PS51194">
    <property type="entry name" value="HELICASE_CTER"/>
    <property type="match status" value="1"/>
</dbReference>
<evidence type="ECO:0000313" key="16">
    <source>
        <dbReference type="EMBL" id="OAQ26689.1"/>
    </source>
</evidence>
<dbReference type="InterPro" id="IPR014014">
    <property type="entry name" value="RNA_helicase_DEAD_Q_motif"/>
</dbReference>
<dbReference type="PANTHER" id="PTHR47958">
    <property type="entry name" value="ATP-DEPENDENT RNA HELICASE DBP3"/>
    <property type="match status" value="1"/>
</dbReference>